<gene>
    <name evidence="6" type="ORF">AACH11_13315</name>
</gene>
<evidence type="ECO:0000256" key="3">
    <source>
        <dbReference type="ARBA" id="ARBA00023163"/>
    </source>
</evidence>
<name>A0ABU9BAZ7_9BURK</name>
<evidence type="ECO:0000256" key="1">
    <source>
        <dbReference type="ARBA" id="ARBA00023015"/>
    </source>
</evidence>
<evidence type="ECO:0000256" key="2">
    <source>
        <dbReference type="ARBA" id="ARBA00023125"/>
    </source>
</evidence>
<reference evidence="6 7" key="1">
    <citation type="submission" date="2024-04" db="EMBL/GenBank/DDBJ databases">
        <title>Novel species of the genus Ideonella isolated from streams.</title>
        <authorList>
            <person name="Lu H."/>
        </authorList>
    </citation>
    <scope>NUCLEOTIDE SEQUENCE [LARGE SCALE GENOMIC DNA]</scope>
    <source>
        <strain evidence="6 7">BYS139W</strain>
    </source>
</reference>
<dbReference type="Gene3D" id="1.10.10.60">
    <property type="entry name" value="Homeodomain-like"/>
    <property type="match status" value="1"/>
</dbReference>
<dbReference type="Pfam" id="PF12833">
    <property type="entry name" value="HTH_18"/>
    <property type="match status" value="1"/>
</dbReference>
<accession>A0ABU9BAZ7</accession>
<comment type="caution">
    <text evidence="6">The sequence shown here is derived from an EMBL/GenBank/DDBJ whole genome shotgun (WGS) entry which is preliminary data.</text>
</comment>
<evidence type="ECO:0000256" key="4">
    <source>
        <dbReference type="SAM" id="MobiDB-lite"/>
    </source>
</evidence>
<proteinExistence type="predicted"/>
<keyword evidence="1" id="KW-0805">Transcription regulation</keyword>
<keyword evidence="7" id="KW-1185">Reference proteome</keyword>
<dbReference type="PROSITE" id="PS01124">
    <property type="entry name" value="HTH_ARAC_FAMILY_2"/>
    <property type="match status" value="1"/>
</dbReference>
<evidence type="ECO:0000313" key="6">
    <source>
        <dbReference type="EMBL" id="MEK8026944.1"/>
    </source>
</evidence>
<dbReference type="InterPro" id="IPR018060">
    <property type="entry name" value="HTH_AraC"/>
</dbReference>
<feature type="domain" description="HTH araC/xylS-type" evidence="5">
    <location>
        <begin position="305"/>
        <end position="403"/>
    </location>
</feature>
<feature type="compositionally biased region" description="Pro residues" evidence="4">
    <location>
        <begin position="1"/>
        <end position="16"/>
    </location>
</feature>
<dbReference type="PANTHER" id="PTHR46796">
    <property type="entry name" value="HTH-TYPE TRANSCRIPTIONAL ACTIVATOR RHAS-RELATED"/>
    <property type="match status" value="1"/>
</dbReference>
<dbReference type="InterPro" id="IPR050204">
    <property type="entry name" value="AraC_XylS_family_regulators"/>
</dbReference>
<dbReference type="Proteomes" id="UP001368500">
    <property type="component" value="Unassembled WGS sequence"/>
</dbReference>
<dbReference type="PANTHER" id="PTHR46796:SF12">
    <property type="entry name" value="HTH-TYPE DNA-BINDING TRANSCRIPTIONAL ACTIVATOR EUTR"/>
    <property type="match status" value="1"/>
</dbReference>
<dbReference type="RefSeq" id="WP_341374727.1">
    <property type="nucleotide sequence ID" value="NZ_JBBUTF010000011.1"/>
</dbReference>
<evidence type="ECO:0000259" key="5">
    <source>
        <dbReference type="PROSITE" id="PS01124"/>
    </source>
</evidence>
<organism evidence="6 7">
    <name type="scientific">Pseudaquabacterium rugosum</name>
    <dbReference type="NCBI Taxonomy" id="2984194"/>
    <lineage>
        <taxon>Bacteria</taxon>
        <taxon>Pseudomonadati</taxon>
        <taxon>Pseudomonadota</taxon>
        <taxon>Betaproteobacteria</taxon>
        <taxon>Burkholderiales</taxon>
        <taxon>Sphaerotilaceae</taxon>
        <taxon>Pseudaquabacterium</taxon>
    </lineage>
</organism>
<protein>
    <submittedName>
        <fullName evidence="6">Helix-turn-helix domain-containing protein</fullName>
    </submittedName>
</protein>
<keyword evidence="3" id="KW-0804">Transcription</keyword>
<dbReference type="EMBL" id="JBBUTF010000011">
    <property type="protein sequence ID" value="MEK8026944.1"/>
    <property type="molecule type" value="Genomic_DNA"/>
</dbReference>
<feature type="region of interest" description="Disordered" evidence="4">
    <location>
        <begin position="1"/>
        <end position="43"/>
    </location>
</feature>
<evidence type="ECO:0000313" key="7">
    <source>
        <dbReference type="Proteomes" id="UP001368500"/>
    </source>
</evidence>
<keyword evidence="2" id="KW-0238">DNA-binding</keyword>
<dbReference type="SMART" id="SM00342">
    <property type="entry name" value="HTH_ARAC"/>
    <property type="match status" value="1"/>
</dbReference>
<sequence>MPAPHLPPVQTAPPGPSACSPGPQATAAPSQPAGLVHSAATAAPHAAPPVQPIACQDLDEQAARLDGWNLRYCQLSPGRFEGSVATLEAGGVRLVAERLNRTLLQRGAVAPGRLVVGVPVHYDGHAVLCGQRSHRDGLHLFSGADGFDFLSPAEHLVINIELHGAALQRPALRATVERLAARLGPRPAVHDLPPQAMTALRERLLMLMAALHHDSALLTRGTARDAVERTVVHALAEAMGEGMAEALQPAGAPETAACRPAAAPRQAQAQAEAEVHAQAPAQARLAETAPRPGAGDMHRPWRLVRAVQARIDAHAEDCPLSVAELVADIGVSRRSLQYAFESALGLNPVAYLRAERLNRARAALGRAGSVTEAATRFGFWHFGRFANDYRALFGERPSETFRRRQAQGAGTAGDHRLN</sequence>